<evidence type="ECO:0000256" key="21">
    <source>
        <dbReference type="ARBA" id="ARBA00048679"/>
    </source>
</evidence>
<dbReference type="SUPFAM" id="SSF56112">
    <property type="entry name" value="Protein kinase-like (PK-like)"/>
    <property type="match status" value="1"/>
</dbReference>
<evidence type="ECO:0000256" key="8">
    <source>
        <dbReference type="ARBA" id="ARBA00022614"/>
    </source>
</evidence>
<keyword evidence="15 25" id="KW-0067">ATP-binding</keyword>
<dbReference type="InterPro" id="IPR051716">
    <property type="entry name" value="Plant_RL_S/T_kinase"/>
</dbReference>
<evidence type="ECO:0000256" key="10">
    <source>
        <dbReference type="ARBA" id="ARBA00022692"/>
    </source>
</evidence>
<dbReference type="AlphaFoldDB" id="A0A9R1B0T1"/>
<proteinExistence type="predicted"/>
<dbReference type="PANTHER" id="PTHR48053">
    <property type="entry name" value="LEUCINE RICH REPEAT FAMILY PROTEIN, EXPRESSED"/>
    <property type="match status" value="1"/>
</dbReference>
<evidence type="ECO:0000256" key="7">
    <source>
        <dbReference type="ARBA" id="ARBA00022553"/>
    </source>
</evidence>
<dbReference type="Pfam" id="PF13855">
    <property type="entry name" value="LRR_8"/>
    <property type="match status" value="1"/>
</dbReference>
<dbReference type="Gene3D" id="3.30.200.20">
    <property type="entry name" value="Phosphorylase Kinase, domain 1"/>
    <property type="match status" value="1"/>
</dbReference>
<keyword evidence="5" id="KW-1003">Cell membrane</keyword>
<dbReference type="Proteomes" id="UP000324705">
    <property type="component" value="Chromosome 6A"/>
</dbReference>
<dbReference type="EMBL" id="LT934121">
    <property type="protein sequence ID" value="VAI47233.1"/>
    <property type="molecule type" value="Genomic_DNA"/>
</dbReference>
<dbReference type="InterPro" id="IPR001611">
    <property type="entry name" value="Leu-rich_rpt"/>
</dbReference>
<evidence type="ECO:0000256" key="1">
    <source>
        <dbReference type="ARBA" id="ARBA00004162"/>
    </source>
</evidence>
<evidence type="ECO:0000256" key="24">
    <source>
        <dbReference type="ARBA" id="ARBA00072040"/>
    </source>
</evidence>
<dbReference type="GO" id="GO:0005789">
    <property type="term" value="C:endoplasmic reticulum membrane"/>
    <property type="evidence" value="ECO:0007669"/>
    <property type="project" value="UniProtKB-SubCell"/>
</dbReference>
<keyword evidence="30" id="KW-1185">Reference proteome</keyword>
<dbReference type="PROSITE" id="PS51450">
    <property type="entry name" value="LRR"/>
    <property type="match status" value="2"/>
</dbReference>
<dbReference type="Gene3D" id="1.10.510.10">
    <property type="entry name" value="Transferase(Phosphotransferase) domain 1"/>
    <property type="match status" value="1"/>
</dbReference>
<evidence type="ECO:0000256" key="14">
    <source>
        <dbReference type="ARBA" id="ARBA00022777"/>
    </source>
</evidence>
<evidence type="ECO:0000256" key="19">
    <source>
        <dbReference type="ARBA" id="ARBA00023180"/>
    </source>
</evidence>
<evidence type="ECO:0000256" key="16">
    <source>
        <dbReference type="ARBA" id="ARBA00022989"/>
    </source>
</evidence>
<dbReference type="FunFam" id="3.80.10.10:FF:000317">
    <property type="entry name" value="Inactive leucine-rich repeat receptor-like protein kinase"/>
    <property type="match status" value="1"/>
</dbReference>
<feature type="binding site" evidence="25">
    <location>
        <position position="869"/>
    </location>
    <ligand>
        <name>ATP</name>
        <dbReference type="ChEBI" id="CHEBI:30616"/>
    </ligand>
</feature>
<evidence type="ECO:0000256" key="17">
    <source>
        <dbReference type="ARBA" id="ARBA00023136"/>
    </source>
</evidence>
<evidence type="ECO:0000256" key="12">
    <source>
        <dbReference type="ARBA" id="ARBA00022737"/>
    </source>
</evidence>
<dbReference type="InterPro" id="IPR000719">
    <property type="entry name" value="Prot_kinase_dom"/>
</dbReference>
<dbReference type="InterPro" id="IPR017441">
    <property type="entry name" value="Protein_kinase_ATP_BS"/>
</dbReference>
<evidence type="ECO:0000256" key="11">
    <source>
        <dbReference type="ARBA" id="ARBA00022729"/>
    </source>
</evidence>
<dbReference type="GO" id="GO:0004674">
    <property type="term" value="F:protein serine/threonine kinase activity"/>
    <property type="evidence" value="ECO:0007669"/>
    <property type="project" value="UniProtKB-KW"/>
</dbReference>
<evidence type="ECO:0000259" key="28">
    <source>
        <dbReference type="PROSITE" id="PS50011"/>
    </source>
</evidence>
<evidence type="ECO:0000256" key="13">
    <source>
        <dbReference type="ARBA" id="ARBA00022741"/>
    </source>
</evidence>
<dbReference type="SMART" id="SM00220">
    <property type="entry name" value="S_TKc"/>
    <property type="match status" value="1"/>
</dbReference>
<comment type="function">
    <text evidence="22">Receptor kinase that detects X.oryzae pv. oryzae protein Ax21 to promote innate immunity. Following X.oryzae pv. oryzae protein Ax21 detection, undergoes cleavage, releasing the processed protein kinase Xa21 chain.</text>
</comment>
<dbReference type="Gramene" id="TRITD6Av1G147180.3">
    <property type="protein sequence ID" value="TRITD6Av1G147180.3"/>
    <property type="gene ID" value="TRITD6Av1G147180"/>
</dbReference>
<evidence type="ECO:0000256" key="26">
    <source>
        <dbReference type="SAM" id="MobiDB-lite"/>
    </source>
</evidence>
<dbReference type="FunFam" id="1.10.510.10:FF:000358">
    <property type="entry name" value="Putative leucine-rich repeat receptor-like serine/threonine-protein kinase"/>
    <property type="match status" value="1"/>
</dbReference>
<keyword evidence="11" id="KW-0732">Signal</keyword>
<keyword evidence="18" id="KW-0675">Receptor</keyword>
<protein>
    <recommendedName>
        <fullName evidence="24">Receptor kinase-like protein Xa21</fullName>
        <ecNumber evidence="4">2.7.11.1</ecNumber>
    </recommendedName>
</protein>
<keyword evidence="8" id="KW-0433">Leucine-rich repeat</keyword>
<keyword evidence="13 25" id="KW-0547">Nucleotide-binding</keyword>
<evidence type="ECO:0000313" key="29">
    <source>
        <dbReference type="EMBL" id="VAI47233.1"/>
    </source>
</evidence>
<dbReference type="GO" id="GO:0005524">
    <property type="term" value="F:ATP binding"/>
    <property type="evidence" value="ECO:0007669"/>
    <property type="project" value="UniProtKB-UniRule"/>
</dbReference>
<evidence type="ECO:0000256" key="5">
    <source>
        <dbReference type="ARBA" id="ARBA00022475"/>
    </source>
</evidence>
<keyword evidence="19" id="KW-0325">Glycoprotein</keyword>
<comment type="catalytic activity">
    <reaction evidence="21">
        <text>L-seryl-[protein] + ATP = O-phospho-L-seryl-[protein] + ADP + H(+)</text>
        <dbReference type="Rhea" id="RHEA:17989"/>
        <dbReference type="Rhea" id="RHEA-COMP:9863"/>
        <dbReference type="Rhea" id="RHEA-COMP:11604"/>
        <dbReference type="ChEBI" id="CHEBI:15378"/>
        <dbReference type="ChEBI" id="CHEBI:29999"/>
        <dbReference type="ChEBI" id="CHEBI:30616"/>
        <dbReference type="ChEBI" id="CHEBI:83421"/>
        <dbReference type="ChEBI" id="CHEBI:456216"/>
        <dbReference type="EC" id="2.7.11.1"/>
    </reaction>
</comment>
<evidence type="ECO:0000256" key="20">
    <source>
        <dbReference type="ARBA" id="ARBA00047899"/>
    </source>
</evidence>
<evidence type="ECO:0000256" key="25">
    <source>
        <dbReference type="PROSITE-ProRule" id="PRU10141"/>
    </source>
</evidence>
<dbReference type="Pfam" id="PF00069">
    <property type="entry name" value="Pkinase"/>
    <property type="match status" value="1"/>
</dbReference>
<name>A0A9R1B0T1_TRITD</name>
<gene>
    <name evidence="29" type="ORF">TRITD_6Av1G147180</name>
</gene>
<comment type="function">
    <text evidence="23">The processed protein kinase Xa21 chain released by protein cleavage after X.oryzae pv. oryzae protein Ax21 detection translocates into the nucleus where it can bind and regulate WRKY62, a transcription factor. Confers resistance to the bacterial pathogen X.oryzae pv. oryzae (Xoo).</text>
</comment>
<feature type="domain" description="Protein kinase" evidence="28">
    <location>
        <begin position="840"/>
        <end position="1110"/>
    </location>
</feature>
<dbReference type="SUPFAM" id="SSF52058">
    <property type="entry name" value="L domain-like"/>
    <property type="match status" value="1"/>
</dbReference>
<dbReference type="FunFam" id="3.80.10.10:FF:000383">
    <property type="entry name" value="Leucine-rich repeat receptor protein kinase EMS1"/>
    <property type="match status" value="1"/>
</dbReference>
<evidence type="ECO:0000256" key="18">
    <source>
        <dbReference type="ARBA" id="ARBA00023170"/>
    </source>
</evidence>
<comment type="subcellular location">
    <subcellularLocation>
        <location evidence="1">Cell membrane</location>
        <topology evidence="1">Single-pass membrane protein</topology>
    </subcellularLocation>
    <subcellularLocation>
        <location evidence="2">Endoplasmic reticulum membrane</location>
        <topology evidence="2">Single-pass membrane protein</topology>
    </subcellularLocation>
    <subcellularLocation>
        <location evidence="3">Membrane</location>
        <topology evidence="3">Single-pass type I membrane protein</topology>
    </subcellularLocation>
</comment>
<sequence length="1152" mass="125758">MHVCGCEDAANVFLNTWAMSQLSIQRTRTRTLHSSHTATRQNQSRNGSRTVLLPRSSRGDQGLMRSPKQPAKLVMLLLLALLLLCNGVGNVHCTRIHENSVDLHALLDFKQGINNPQEALSNWSTTTHFCRWNGVICTTTRPFRVLSLILTELDLAGQISSSLGNLTFLETLDLSYNNFVGPLPVLGHLQQLQTLSLNNNRLNGMIPDSLTNCSSLDTLDLSVNFLVGPIPPNLDLLSNLTYLDLSSNMLVGQIPPKLVSLSKLVTLDLSHNMLVGPIPPNLDLLSNLTYLDLSRNLLVGQIPLKIVSLPKLATLDLSTNMLVGQIPPKLGFVSSLEYFSLASNKLEGSIPNELGQLPSLQYLLLGENNLSGEFPHSILNRNLSVSLLYLGLELNMLGKVLPPNIGDLRGLVHLTMSGNMFEGHIPASLGNATGLKVIDLSANNFTGQIPNSFGKLSNLTNLNLQYNQLETRDWEFFNALTNCRSLNSLSLGFNQLQGSIPQSVGNLSNKLEKLTLTQNSLSGQVPQSIGNLSALNQLALGINNLSGTIEGWIGNLKGLEGLTLRSNRFTGQIPPSISNLTRLINLYLYDNQFEGLIPPSLGNLPLTQLVLSSNNLYGYIPPSLGSLQQLTSLNLSHNNLQGEIPQISALKQLTTLDLSSNKLTGSIPDSLGQCYGLRSLQMDQNFLSGNIPIAFGKLLSLSILNLSHNNLSGTIPSALNKLEFLNHLDLSYNHLEGKIPRDGAFENATAVSLENNWGLCGGAVDLHMASCTTISKKEEERRYRLIKVLIPIFGFLSLVLLIYFVLLEKKMRRANDTSASLGENFLKVSYADLAQATSNFSESNLVGRGGYGSVYRGKLKDSKVEVAVKVFDLEMHGAERSFLKECEALRSIQHRNLLPIITACSTVDNTGNVFKALVYEFMPNGNLDTWLHHREDGKAHKHLSLAQRLDIAVNMADALDYLHHDCGRPTIHCDLKPSNILLDDDMTALLGDFGIASFYQDSRSTSPGSVSSSSVGMKGTIGYIGPEYAGGGRHASTCGDVYGFGIILLEMMTGKRPTDPLFKDGVSIVDFVESNFPHEIVRVIDANLSEECKDIAQSKKISENSVHQCLLSVLQLALSCTHPVPGERMNMKVVASKMHAIKTSYGGCNAQE</sequence>
<dbReference type="PANTHER" id="PTHR48053:SF6">
    <property type="entry name" value="PROTEIN KINASE DOMAIN-CONTAINING PROTEIN"/>
    <property type="match status" value="1"/>
</dbReference>
<dbReference type="SMART" id="SM00369">
    <property type="entry name" value="LRR_TYP"/>
    <property type="match status" value="11"/>
</dbReference>
<dbReference type="Pfam" id="PF08263">
    <property type="entry name" value="LRRNT_2"/>
    <property type="match status" value="1"/>
</dbReference>
<evidence type="ECO:0000313" key="30">
    <source>
        <dbReference type="Proteomes" id="UP000324705"/>
    </source>
</evidence>
<organism evidence="29 30">
    <name type="scientific">Triticum turgidum subsp. durum</name>
    <name type="common">Durum wheat</name>
    <name type="synonym">Triticum durum</name>
    <dbReference type="NCBI Taxonomy" id="4567"/>
    <lineage>
        <taxon>Eukaryota</taxon>
        <taxon>Viridiplantae</taxon>
        <taxon>Streptophyta</taxon>
        <taxon>Embryophyta</taxon>
        <taxon>Tracheophyta</taxon>
        <taxon>Spermatophyta</taxon>
        <taxon>Magnoliopsida</taxon>
        <taxon>Liliopsida</taxon>
        <taxon>Poales</taxon>
        <taxon>Poaceae</taxon>
        <taxon>BOP clade</taxon>
        <taxon>Pooideae</taxon>
        <taxon>Triticodae</taxon>
        <taxon>Triticeae</taxon>
        <taxon>Triticinae</taxon>
        <taxon>Triticum</taxon>
    </lineage>
</organism>
<dbReference type="Pfam" id="PF00560">
    <property type="entry name" value="LRR_1"/>
    <property type="match status" value="14"/>
</dbReference>
<evidence type="ECO:0000256" key="9">
    <source>
        <dbReference type="ARBA" id="ARBA00022679"/>
    </source>
</evidence>
<evidence type="ECO:0000256" key="6">
    <source>
        <dbReference type="ARBA" id="ARBA00022527"/>
    </source>
</evidence>
<keyword evidence="7" id="KW-0597">Phosphoprotein</keyword>
<dbReference type="InterPro" id="IPR003591">
    <property type="entry name" value="Leu-rich_rpt_typical-subtyp"/>
</dbReference>
<dbReference type="PRINTS" id="PR00019">
    <property type="entry name" value="LEURICHRPT"/>
</dbReference>
<accession>A0A9R1B0T1</accession>
<keyword evidence="17 27" id="KW-0472">Membrane</keyword>
<keyword evidence="16 27" id="KW-1133">Transmembrane helix</keyword>
<dbReference type="InterPro" id="IPR011009">
    <property type="entry name" value="Kinase-like_dom_sf"/>
</dbReference>
<keyword evidence="6" id="KW-0723">Serine/threonine-protein kinase</keyword>
<evidence type="ECO:0000256" key="23">
    <source>
        <dbReference type="ARBA" id="ARBA00056628"/>
    </source>
</evidence>
<dbReference type="FunFam" id="3.80.10.10:FF:000101">
    <property type="entry name" value="LRR receptor-like serine/threonine-protein kinase ERECTA"/>
    <property type="match status" value="1"/>
</dbReference>
<keyword evidence="9" id="KW-0808">Transferase</keyword>
<evidence type="ECO:0000256" key="27">
    <source>
        <dbReference type="SAM" id="Phobius"/>
    </source>
</evidence>
<dbReference type="EC" id="2.7.11.1" evidence="4"/>
<dbReference type="PROSITE" id="PS50011">
    <property type="entry name" value="PROTEIN_KINASE_DOM"/>
    <property type="match status" value="1"/>
</dbReference>
<dbReference type="FunFam" id="3.80.10.10:FF:000041">
    <property type="entry name" value="LRR receptor-like serine/threonine-protein kinase ERECTA"/>
    <property type="match status" value="1"/>
</dbReference>
<dbReference type="GO" id="GO:0005886">
    <property type="term" value="C:plasma membrane"/>
    <property type="evidence" value="ECO:0007669"/>
    <property type="project" value="UniProtKB-SubCell"/>
</dbReference>
<evidence type="ECO:0000256" key="3">
    <source>
        <dbReference type="ARBA" id="ARBA00004479"/>
    </source>
</evidence>
<dbReference type="Gene3D" id="3.80.10.10">
    <property type="entry name" value="Ribonuclease Inhibitor"/>
    <property type="match status" value="3"/>
</dbReference>
<keyword evidence="10 27" id="KW-0812">Transmembrane</keyword>
<dbReference type="InterPro" id="IPR032675">
    <property type="entry name" value="LRR_dom_sf"/>
</dbReference>
<keyword evidence="12" id="KW-0677">Repeat</keyword>
<evidence type="ECO:0000256" key="22">
    <source>
        <dbReference type="ARBA" id="ARBA00054320"/>
    </source>
</evidence>
<dbReference type="SMART" id="SM00365">
    <property type="entry name" value="LRR_SD22"/>
    <property type="match status" value="5"/>
</dbReference>
<dbReference type="InterPro" id="IPR013210">
    <property type="entry name" value="LRR_N_plant-typ"/>
</dbReference>
<dbReference type="SUPFAM" id="SSF52047">
    <property type="entry name" value="RNI-like"/>
    <property type="match status" value="1"/>
</dbReference>
<dbReference type="FunFam" id="3.30.200.20:FF:000432">
    <property type="entry name" value="LRR receptor-like serine/threonine-protein kinase EFR"/>
    <property type="match status" value="1"/>
</dbReference>
<evidence type="ECO:0000256" key="4">
    <source>
        <dbReference type="ARBA" id="ARBA00012513"/>
    </source>
</evidence>
<keyword evidence="14" id="KW-0418">Kinase</keyword>
<reference evidence="29 30" key="1">
    <citation type="submission" date="2017-09" db="EMBL/GenBank/DDBJ databases">
        <authorList>
            <consortium name="International Durum Wheat Genome Sequencing Consortium (IDWGSC)"/>
            <person name="Milanesi L."/>
        </authorList>
    </citation>
    <scope>NUCLEOTIDE SEQUENCE [LARGE SCALE GENOMIC DNA]</scope>
    <source>
        <strain evidence="30">cv. Svevo</strain>
    </source>
</reference>
<evidence type="ECO:0000256" key="15">
    <source>
        <dbReference type="ARBA" id="ARBA00022840"/>
    </source>
</evidence>
<dbReference type="PROSITE" id="PS00107">
    <property type="entry name" value="PROTEIN_KINASE_ATP"/>
    <property type="match status" value="1"/>
</dbReference>
<dbReference type="OMA" id="ERMNMKQ"/>
<feature type="transmembrane region" description="Helical" evidence="27">
    <location>
        <begin position="785"/>
        <end position="806"/>
    </location>
</feature>
<feature type="region of interest" description="Disordered" evidence="26">
    <location>
        <begin position="31"/>
        <end position="65"/>
    </location>
</feature>
<comment type="catalytic activity">
    <reaction evidence="20">
        <text>L-threonyl-[protein] + ATP = O-phospho-L-threonyl-[protein] + ADP + H(+)</text>
        <dbReference type="Rhea" id="RHEA:46608"/>
        <dbReference type="Rhea" id="RHEA-COMP:11060"/>
        <dbReference type="Rhea" id="RHEA-COMP:11605"/>
        <dbReference type="ChEBI" id="CHEBI:15378"/>
        <dbReference type="ChEBI" id="CHEBI:30013"/>
        <dbReference type="ChEBI" id="CHEBI:30616"/>
        <dbReference type="ChEBI" id="CHEBI:61977"/>
        <dbReference type="ChEBI" id="CHEBI:456216"/>
        <dbReference type="EC" id="2.7.11.1"/>
    </reaction>
</comment>
<evidence type="ECO:0000256" key="2">
    <source>
        <dbReference type="ARBA" id="ARBA00004389"/>
    </source>
</evidence>